<evidence type="ECO:0000313" key="3">
    <source>
        <dbReference type="Proteomes" id="UP001202550"/>
    </source>
</evidence>
<sequence>MIRALGRALFGGGARALGDSVTKVAEVFTPNATRALELGADAYAAAHASHLAEFQHARPGRFDAFVNGLNRLPRPMLALGTLALFVYAMADPVEFARRMQALATVPEPLWWLLGAVVAFYFGAREAHHSRLGKFTPSAVPPSPPKPMPDPAPNPALSDWKADQDP</sequence>
<proteinExistence type="predicted"/>
<feature type="compositionally biased region" description="Pro residues" evidence="1">
    <location>
        <begin position="138"/>
        <end position="153"/>
    </location>
</feature>
<evidence type="ECO:0000256" key="1">
    <source>
        <dbReference type="SAM" id="MobiDB-lite"/>
    </source>
</evidence>
<dbReference type="EMBL" id="JALZWP010000004">
    <property type="protein sequence ID" value="MCL1628250.1"/>
    <property type="molecule type" value="Genomic_DNA"/>
</dbReference>
<keyword evidence="3" id="KW-1185">Reference proteome</keyword>
<comment type="caution">
    <text evidence="2">The sequence shown here is derived from an EMBL/GenBank/DDBJ whole genome shotgun (WGS) entry which is preliminary data.</text>
</comment>
<gene>
    <name evidence="2" type="ORF">M3N55_05860</name>
</gene>
<reference evidence="2 3" key="1">
    <citation type="submission" date="2022-05" db="EMBL/GenBank/DDBJ databases">
        <title>Seasonal and diel survey of microbial diversity of the Tyrrhenian coast.</title>
        <authorList>
            <person name="Gattoni G."/>
            <person name="Corral P."/>
        </authorList>
    </citation>
    <scope>NUCLEOTIDE SEQUENCE [LARGE SCALE GENOMIC DNA]</scope>
    <source>
        <strain evidence="2 3">V10</strain>
    </source>
</reference>
<evidence type="ECO:0000313" key="2">
    <source>
        <dbReference type="EMBL" id="MCL1628250.1"/>
    </source>
</evidence>
<dbReference type="Pfam" id="PF11351">
    <property type="entry name" value="GTA_holin_3TM"/>
    <property type="match status" value="1"/>
</dbReference>
<organism evidence="2 3">
    <name type="scientific">Roseinatronobacter domitianus</name>
    <dbReference type="NCBI Taxonomy" id="2940293"/>
    <lineage>
        <taxon>Bacteria</taxon>
        <taxon>Pseudomonadati</taxon>
        <taxon>Pseudomonadota</taxon>
        <taxon>Alphaproteobacteria</taxon>
        <taxon>Rhodobacterales</taxon>
        <taxon>Paracoccaceae</taxon>
        <taxon>Roseinatronobacter</taxon>
    </lineage>
</organism>
<name>A0ABT0M070_9RHOB</name>
<feature type="region of interest" description="Disordered" evidence="1">
    <location>
        <begin position="132"/>
        <end position="165"/>
    </location>
</feature>
<dbReference type="InterPro" id="IPR021497">
    <property type="entry name" value="GTA_holin_3TM"/>
</dbReference>
<accession>A0ABT0M070</accession>
<protein>
    <submittedName>
        <fullName evidence="2">Holin family protein</fullName>
    </submittedName>
</protein>
<dbReference type="Proteomes" id="UP001202550">
    <property type="component" value="Unassembled WGS sequence"/>
</dbReference>